<dbReference type="InterPro" id="IPR000652">
    <property type="entry name" value="Triosephosphate_isomerase"/>
</dbReference>
<dbReference type="GO" id="GO:0046166">
    <property type="term" value="P:glyceraldehyde-3-phosphate biosynthetic process"/>
    <property type="evidence" value="ECO:0007669"/>
    <property type="project" value="TreeGrafter"/>
</dbReference>
<dbReference type="PROSITE" id="PS51440">
    <property type="entry name" value="TIM_2"/>
    <property type="match status" value="1"/>
</dbReference>
<evidence type="ECO:0000256" key="8">
    <source>
        <dbReference type="RuleBase" id="RU363013"/>
    </source>
</evidence>
<dbReference type="GO" id="GO:0019563">
    <property type="term" value="P:glycerol catabolic process"/>
    <property type="evidence" value="ECO:0007669"/>
    <property type="project" value="TreeGrafter"/>
</dbReference>
<dbReference type="PANTHER" id="PTHR21139:SF2">
    <property type="entry name" value="TRIOSEPHOSPHATE ISOMERASE"/>
    <property type="match status" value="1"/>
</dbReference>
<accession>A0AAV7YNT7</accession>
<dbReference type="Pfam" id="PF00121">
    <property type="entry name" value="TIM"/>
    <property type="match status" value="1"/>
</dbReference>
<dbReference type="AlphaFoldDB" id="A0AAV7YNT7"/>
<dbReference type="SUPFAM" id="SSF51351">
    <property type="entry name" value="Triosephosphate isomerase (TIM)"/>
    <property type="match status" value="1"/>
</dbReference>
<evidence type="ECO:0000256" key="4">
    <source>
        <dbReference type="ARBA" id="ARBA00011738"/>
    </source>
</evidence>
<evidence type="ECO:0000256" key="7">
    <source>
        <dbReference type="ARBA" id="ARBA00023235"/>
    </source>
</evidence>
<evidence type="ECO:0000256" key="3">
    <source>
        <dbReference type="ARBA" id="ARBA00007422"/>
    </source>
</evidence>
<dbReference type="GO" id="GO:0006096">
    <property type="term" value="P:glycolytic process"/>
    <property type="evidence" value="ECO:0007669"/>
    <property type="project" value="UniProtKB-KW"/>
</dbReference>
<evidence type="ECO:0000313" key="9">
    <source>
        <dbReference type="EMBL" id="KAJ3429610.1"/>
    </source>
</evidence>
<dbReference type="PROSITE" id="PS00171">
    <property type="entry name" value="TIM_1"/>
    <property type="match status" value="1"/>
</dbReference>
<gene>
    <name evidence="9" type="ORF">M0812_24966</name>
</gene>
<dbReference type="InterPro" id="IPR020861">
    <property type="entry name" value="Triosephosphate_isomerase_AS"/>
</dbReference>
<comment type="caution">
    <text evidence="9">The sequence shown here is derived from an EMBL/GenBank/DDBJ whole genome shotgun (WGS) entry which is preliminary data.</text>
</comment>
<dbReference type="InterPro" id="IPR022896">
    <property type="entry name" value="TrioseP_Isoase_bac/euk"/>
</dbReference>
<sequence length="250" mass="27930">MSRKPFIGGNWKLNGSKKFIAEMSKVFNEAELDSEKVDVCIAPPFVYLETLRNALRKDWIVSAQNCTEKPKGAFTAEISVGMLQDIGIDWVILGHSERRHIYKESHELIGEKTKKALENGMSVIFCIGETREEREKNLTNQVLIEQLAPIKDIPDWSNIVIAYEPVWAIGTGLVATPAQAEEAHLFLRGWFSENISTDVSEKLRIIYGGSVKPQNSTELIKKTNVDGFLVGGASLQPGFVEIVKNVIENL</sequence>
<evidence type="ECO:0000256" key="2">
    <source>
        <dbReference type="ARBA" id="ARBA00004742"/>
    </source>
</evidence>
<comment type="similarity">
    <text evidence="3 8">Belongs to the triosephosphate isomerase family.</text>
</comment>
<dbReference type="InterPro" id="IPR013785">
    <property type="entry name" value="Aldolase_TIM"/>
</dbReference>
<name>A0AAV7YNT7_9EUKA</name>
<dbReference type="FunFam" id="3.20.20.70:FF:000020">
    <property type="entry name" value="Triosephosphate isomerase"/>
    <property type="match status" value="1"/>
</dbReference>
<dbReference type="EMBL" id="JANTQA010000057">
    <property type="protein sequence ID" value="KAJ3429610.1"/>
    <property type="molecule type" value="Genomic_DNA"/>
</dbReference>
<organism evidence="9 10">
    <name type="scientific">Anaeramoeba flamelloides</name>
    <dbReference type="NCBI Taxonomy" id="1746091"/>
    <lineage>
        <taxon>Eukaryota</taxon>
        <taxon>Metamonada</taxon>
        <taxon>Anaeramoebidae</taxon>
        <taxon>Anaeramoeba</taxon>
    </lineage>
</organism>
<dbReference type="HAMAP" id="MF_00147_B">
    <property type="entry name" value="TIM_B"/>
    <property type="match status" value="1"/>
</dbReference>
<dbReference type="Proteomes" id="UP001146793">
    <property type="component" value="Unassembled WGS sequence"/>
</dbReference>
<comment type="pathway">
    <text evidence="2 8">Carbohydrate biosynthesis; gluconeogenesis.</text>
</comment>
<dbReference type="EC" id="5.3.1.1" evidence="8"/>
<dbReference type="GO" id="GO:0006094">
    <property type="term" value="P:gluconeogenesis"/>
    <property type="evidence" value="ECO:0007669"/>
    <property type="project" value="UniProtKB-KW"/>
</dbReference>
<protein>
    <recommendedName>
        <fullName evidence="8">Triosephosphate isomerase</fullName>
        <ecNumber evidence="8">5.3.1.1</ecNumber>
    </recommendedName>
</protein>
<keyword evidence="7 8" id="KW-0413">Isomerase</keyword>
<dbReference type="GO" id="GO:0005829">
    <property type="term" value="C:cytosol"/>
    <property type="evidence" value="ECO:0007669"/>
    <property type="project" value="TreeGrafter"/>
</dbReference>
<evidence type="ECO:0000256" key="6">
    <source>
        <dbReference type="ARBA" id="ARBA00023152"/>
    </source>
</evidence>
<comment type="subunit">
    <text evidence="4">Homodimer.</text>
</comment>
<keyword evidence="5 8" id="KW-0312">Gluconeogenesis</keyword>
<keyword evidence="6 8" id="KW-0324">Glycolysis</keyword>
<evidence type="ECO:0000256" key="5">
    <source>
        <dbReference type="ARBA" id="ARBA00022432"/>
    </source>
</evidence>
<dbReference type="GO" id="GO:0004807">
    <property type="term" value="F:triose-phosphate isomerase activity"/>
    <property type="evidence" value="ECO:0007669"/>
    <property type="project" value="UniProtKB-EC"/>
</dbReference>
<dbReference type="CDD" id="cd00311">
    <property type="entry name" value="TIM"/>
    <property type="match status" value="1"/>
</dbReference>
<dbReference type="InterPro" id="IPR035990">
    <property type="entry name" value="TIM_sf"/>
</dbReference>
<dbReference type="NCBIfam" id="TIGR00419">
    <property type="entry name" value="tim"/>
    <property type="match status" value="1"/>
</dbReference>
<reference evidence="9" key="1">
    <citation type="submission" date="2022-08" db="EMBL/GenBank/DDBJ databases">
        <title>Novel sulphate-reducing endosymbionts in the free-living metamonad Anaeramoeba.</title>
        <authorList>
            <person name="Jerlstrom-Hultqvist J."/>
            <person name="Cepicka I."/>
            <person name="Gallot-Lavallee L."/>
            <person name="Salas-Leiva D."/>
            <person name="Curtis B.A."/>
            <person name="Zahonova K."/>
            <person name="Pipaliya S."/>
            <person name="Dacks J."/>
            <person name="Roger A.J."/>
        </authorList>
    </citation>
    <scope>NUCLEOTIDE SEQUENCE</scope>
    <source>
        <strain evidence="9">Busselton2</strain>
    </source>
</reference>
<comment type="pathway">
    <text evidence="1 8">Carbohydrate degradation; glycolysis; D-glyceraldehyde 3-phosphate from glycerone phosphate: step 1/1.</text>
</comment>
<evidence type="ECO:0000313" key="10">
    <source>
        <dbReference type="Proteomes" id="UP001146793"/>
    </source>
</evidence>
<proteinExistence type="inferred from homology"/>
<dbReference type="Gene3D" id="3.20.20.70">
    <property type="entry name" value="Aldolase class I"/>
    <property type="match status" value="1"/>
</dbReference>
<dbReference type="PANTHER" id="PTHR21139">
    <property type="entry name" value="TRIOSEPHOSPHATE ISOMERASE"/>
    <property type="match status" value="1"/>
</dbReference>
<comment type="catalytic activity">
    <reaction evidence="8">
        <text>D-glyceraldehyde 3-phosphate = dihydroxyacetone phosphate</text>
        <dbReference type="Rhea" id="RHEA:18585"/>
        <dbReference type="ChEBI" id="CHEBI:57642"/>
        <dbReference type="ChEBI" id="CHEBI:59776"/>
        <dbReference type="EC" id="5.3.1.1"/>
    </reaction>
</comment>
<evidence type="ECO:0000256" key="1">
    <source>
        <dbReference type="ARBA" id="ARBA00004680"/>
    </source>
</evidence>